<protein>
    <submittedName>
        <fullName evidence="2">Uncharacterized protein</fullName>
    </submittedName>
</protein>
<dbReference type="Proteomes" id="UP001630127">
    <property type="component" value="Unassembled WGS sequence"/>
</dbReference>
<proteinExistence type="predicted"/>
<keyword evidence="3" id="KW-1185">Reference proteome</keyword>
<dbReference type="EMBL" id="JBJUIK010000015">
    <property type="protein sequence ID" value="KAL3503337.1"/>
    <property type="molecule type" value="Genomic_DNA"/>
</dbReference>
<feature type="transmembrane region" description="Helical" evidence="1">
    <location>
        <begin position="66"/>
        <end position="83"/>
    </location>
</feature>
<keyword evidence="1" id="KW-0812">Transmembrane</keyword>
<name>A0ABD2Y779_9GENT</name>
<comment type="caution">
    <text evidence="2">The sequence shown here is derived from an EMBL/GenBank/DDBJ whole genome shotgun (WGS) entry which is preliminary data.</text>
</comment>
<reference evidence="2 3" key="1">
    <citation type="submission" date="2024-11" db="EMBL/GenBank/DDBJ databases">
        <title>A near-complete genome assembly of Cinchona calisaya.</title>
        <authorList>
            <person name="Lian D.C."/>
            <person name="Zhao X.W."/>
            <person name="Wei L."/>
        </authorList>
    </citation>
    <scope>NUCLEOTIDE SEQUENCE [LARGE SCALE GENOMIC DNA]</scope>
    <source>
        <tissue evidence="2">Nenye</tissue>
    </source>
</reference>
<keyword evidence="1" id="KW-1133">Transmembrane helix</keyword>
<organism evidence="2 3">
    <name type="scientific">Cinchona calisaya</name>
    <dbReference type="NCBI Taxonomy" id="153742"/>
    <lineage>
        <taxon>Eukaryota</taxon>
        <taxon>Viridiplantae</taxon>
        <taxon>Streptophyta</taxon>
        <taxon>Embryophyta</taxon>
        <taxon>Tracheophyta</taxon>
        <taxon>Spermatophyta</taxon>
        <taxon>Magnoliopsida</taxon>
        <taxon>eudicotyledons</taxon>
        <taxon>Gunneridae</taxon>
        <taxon>Pentapetalae</taxon>
        <taxon>asterids</taxon>
        <taxon>lamiids</taxon>
        <taxon>Gentianales</taxon>
        <taxon>Rubiaceae</taxon>
        <taxon>Cinchonoideae</taxon>
        <taxon>Cinchoneae</taxon>
        <taxon>Cinchona</taxon>
    </lineage>
</organism>
<keyword evidence="1" id="KW-0472">Membrane</keyword>
<evidence type="ECO:0000313" key="3">
    <source>
        <dbReference type="Proteomes" id="UP001630127"/>
    </source>
</evidence>
<feature type="transmembrane region" description="Helical" evidence="1">
    <location>
        <begin position="33"/>
        <end position="54"/>
    </location>
</feature>
<gene>
    <name evidence="2" type="ORF">ACH5RR_037786</name>
</gene>
<accession>A0ABD2Y779</accession>
<dbReference type="AlphaFoldDB" id="A0ABD2Y779"/>
<sequence length="108" mass="12169">MEIKPLVEVSRAASPPTNISPIDTSAHLGVVHCLWYCVSTVGILLAVAGFELSIKIRFWDLAHEPVIGTLIILFQQFLMWHLYSRKRYSPYRCVGGFAKSVRFCKICG</sequence>
<evidence type="ECO:0000313" key="2">
    <source>
        <dbReference type="EMBL" id="KAL3503337.1"/>
    </source>
</evidence>
<evidence type="ECO:0000256" key="1">
    <source>
        <dbReference type="SAM" id="Phobius"/>
    </source>
</evidence>